<organism evidence="2 3">
    <name type="scientific">Microbulbifer agarilyticus</name>
    <dbReference type="NCBI Taxonomy" id="260552"/>
    <lineage>
        <taxon>Bacteria</taxon>
        <taxon>Pseudomonadati</taxon>
        <taxon>Pseudomonadota</taxon>
        <taxon>Gammaproteobacteria</taxon>
        <taxon>Cellvibrionales</taxon>
        <taxon>Microbulbiferaceae</taxon>
        <taxon>Microbulbifer</taxon>
    </lineage>
</organism>
<dbReference type="Proteomes" id="UP000188219">
    <property type="component" value="Chromosome"/>
</dbReference>
<dbReference type="AlphaFoldDB" id="A0A1Q2M2Z5"/>
<reference evidence="2" key="1">
    <citation type="submission" date="2017-02" db="EMBL/GenBank/DDBJ databases">
        <title>Genome of Microbulbifer agarilyticus GP101.</title>
        <authorList>
            <person name="Jung J."/>
            <person name="Bae S.S."/>
            <person name="Baek K."/>
        </authorList>
    </citation>
    <scope>NUCLEOTIDE SEQUENCE [LARGE SCALE GENOMIC DNA]</scope>
    <source>
        <strain evidence="2">GP101</strain>
    </source>
</reference>
<gene>
    <name evidence="2" type="ORF">Mag101_04890</name>
</gene>
<keyword evidence="1" id="KW-1133">Transmembrane helix</keyword>
<feature type="transmembrane region" description="Helical" evidence="1">
    <location>
        <begin position="21"/>
        <end position="42"/>
    </location>
</feature>
<accession>A0A1Q2M2Z5</accession>
<name>A0A1Q2M2Z5_9GAMM</name>
<dbReference type="EMBL" id="CP019650">
    <property type="protein sequence ID" value="AQQ67050.1"/>
    <property type="molecule type" value="Genomic_DNA"/>
</dbReference>
<proteinExistence type="predicted"/>
<evidence type="ECO:0000313" key="3">
    <source>
        <dbReference type="Proteomes" id="UP000188219"/>
    </source>
</evidence>
<feature type="transmembrane region" description="Helical" evidence="1">
    <location>
        <begin position="48"/>
        <end position="72"/>
    </location>
</feature>
<evidence type="ECO:0000313" key="2">
    <source>
        <dbReference type="EMBL" id="AQQ67050.1"/>
    </source>
</evidence>
<keyword evidence="1" id="KW-0472">Membrane</keyword>
<keyword evidence="1" id="KW-0812">Transmembrane</keyword>
<sequence length="73" mass="8045">MYGYINLKSKNLNPLLAFVKIIHAVSIALFVLIPLSVIPATFAGISQIYVLSFLVYPFWGYLLAGILAVLIAF</sequence>
<protein>
    <submittedName>
        <fullName evidence="2">Uncharacterized protein</fullName>
    </submittedName>
</protein>
<dbReference type="KEGG" id="maga:Mag101_04890"/>
<evidence type="ECO:0000256" key="1">
    <source>
        <dbReference type="SAM" id="Phobius"/>
    </source>
</evidence>
<keyword evidence="3" id="KW-1185">Reference proteome</keyword>